<dbReference type="Pfam" id="PF01636">
    <property type="entry name" value="APH"/>
    <property type="match status" value="1"/>
</dbReference>
<keyword evidence="3" id="KW-1185">Reference proteome</keyword>
<dbReference type="STRING" id="267850.ADINL_2796"/>
<evidence type="ECO:0000259" key="1">
    <source>
        <dbReference type="Pfam" id="PF01636"/>
    </source>
</evidence>
<reference evidence="2 3" key="1">
    <citation type="journal article" date="2005" name="Int. J. Syst. Evol. Microbiol.">
        <title>Nitrincola lacisaponensis gen. nov., sp. nov., a novel alkaliphilic bacterium isolated from an alkaline, saline lake.</title>
        <authorList>
            <person name="Dimitriu P.A."/>
            <person name="Shukla S.K."/>
            <person name="Conradt J."/>
            <person name="Marquez M.C."/>
            <person name="Ventosa A."/>
            <person name="Maglia A."/>
            <person name="Peyton B.M."/>
            <person name="Pinkart H.C."/>
            <person name="Mormile M.R."/>
        </authorList>
    </citation>
    <scope>NUCLEOTIDE SEQUENCE [LARGE SCALE GENOMIC DNA]</scope>
    <source>
        <strain evidence="2 3">4CA</strain>
    </source>
</reference>
<dbReference type="OrthoDB" id="9810277at2"/>
<dbReference type="PANTHER" id="PTHR43883">
    <property type="entry name" value="SLR0207 PROTEIN"/>
    <property type="match status" value="1"/>
</dbReference>
<dbReference type="EMBL" id="JMSZ01000040">
    <property type="protein sequence ID" value="KDE38701.1"/>
    <property type="molecule type" value="Genomic_DNA"/>
</dbReference>
<evidence type="ECO:0000313" key="3">
    <source>
        <dbReference type="Proteomes" id="UP000027318"/>
    </source>
</evidence>
<protein>
    <recommendedName>
        <fullName evidence="1">Aminoglycoside phosphotransferase domain-containing protein</fullName>
    </recommendedName>
</protein>
<dbReference type="InterPro" id="IPR002575">
    <property type="entry name" value="Aminoglycoside_PTrfase"/>
</dbReference>
<gene>
    <name evidence="2" type="ORF">ADINL_2796</name>
</gene>
<dbReference type="InterPro" id="IPR011009">
    <property type="entry name" value="Kinase-like_dom_sf"/>
</dbReference>
<dbReference type="InterPro" id="IPR027417">
    <property type="entry name" value="P-loop_NTPase"/>
</dbReference>
<proteinExistence type="predicted"/>
<dbReference type="InterPro" id="IPR052732">
    <property type="entry name" value="Cell-binding_unc_protein"/>
</dbReference>
<dbReference type="AlphaFoldDB" id="A0A063Y1Q0"/>
<dbReference type="Pfam" id="PF13671">
    <property type="entry name" value="AAA_33"/>
    <property type="match status" value="1"/>
</dbReference>
<dbReference type="SUPFAM" id="SSF56112">
    <property type="entry name" value="Protein kinase-like (PK-like)"/>
    <property type="match status" value="1"/>
</dbReference>
<evidence type="ECO:0000313" key="2">
    <source>
        <dbReference type="EMBL" id="KDE38701.1"/>
    </source>
</evidence>
<sequence>MFYKLISTLQNPEHFPHPCGTIEVIETPISWIVLTGDFAYKFKKPVNFGFLDFTTLDQRRTYCEEELRLNQRLAPDIYLDVVPVSGTEDAPRLGDASAPFEYAVRMAQFDPEQRLDRQLDRQLFEASWIDMLAEQIAEFHQRIPIVAQDSPWGEPDTLWEFIADNYRVCATQIDNLDDSSRLHRLLNWTAASFRELEKNLRNRKRKGHIRECHGDLHLGNITLFHNALRLFDCIEFNLQFRWIDTFSDLAFLLMDLEANNQPRWANRCLNYYLELTGDYRGVPLLNLYKAYRSMVRAKVALIGEQPDWDTFRHYLQLTEQYSRSNPPVLYLMHGVSGSGKSYLSSQLVEAIGAIRLRSDCERKRLHRELSRQGENLELYGADMNMRTFHHTSDLAKMLLKAGQTVVVDATLIRKRTRSNYIALAESLGIPVRIISCSCKLHLIEARLARRLADGKDPSDADIDVMHQQLTSGQPLTPEEQMLTLPVDTENDEAIEQLLAQLRAQNLLNQ</sequence>
<dbReference type="Proteomes" id="UP000027318">
    <property type="component" value="Unassembled WGS sequence"/>
</dbReference>
<dbReference type="Gene3D" id="3.40.50.300">
    <property type="entry name" value="P-loop containing nucleotide triphosphate hydrolases"/>
    <property type="match status" value="1"/>
</dbReference>
<accession>A0A063Y1Q0</accession>
<dbReference type="PATRIC" id="fig|267850.7.peg.2749"/>
<dbReference type="Gene3D" id="3.90.1200.10">
    <property type="match status" value="1"/>
</dbReference>
<feature type="domain" description="Aminoglycoside phosphotransferase" evidence="1">
    <location>
        <begin position="62"/>
        <end position="281"/>
    </location>
</feature>
<dbReference type="SUPFAM" id="SSF52540">
    <property type="entry name" value="P-loop containing nucleoside triphosphate hydrolases"/>
    <property type="match status" value="1"/>
</dbReference>
<organism evidence="2 3">
    <name type="scientific">Nitrincola lacisaponensis</name>
    <dbReference type="NCBI Taxonomy" id="267850"/>
    <lineage>
        <taxon>Bacteria</taxon>
        <taxon>Pseudomonadati</taxon>
        <taxon>Pseudomonadota</taxon>
        <taxon>Gammaproteobacteria</taxon>
        <taxon>Oceanospirillales</taxon>
        <taxon>Oceanospirillaceae</taxon>
        <taxon>Nitrincola</taxon>
    </lineage>
</organism>
<dbReference type="RefSeq" id="WP_036549417.1">
    <property type="nucleotide sequence ID" value="NZ_JMSZ01000040.1"/>
</dbReference>
<name>A0A063Y1Q0_9GAMM</name>
<dbReference type="PANTHER" id="PTHR43883:SF1">
    <property type="entry name" value="GLUCONOKINASE"/>
    <property type="match status" value="1"/>
</dbReference>
<comment type="caution">
    <text evidence="2">The sequence shown here is derived from an EMBL/GenBank/DDBJ whole genome shotgun (WGS) entry which is preliminary data.</text>
</comment>